<accession>A0A9P0CBC7</accession>
<dbReference type="Gene3D" id="2.20.110.10">
    <property type="entry name" value="Histone H3 K4-specific methyltransferase SET7/9 N-terminal domain"/>
    <property type="match status" value="1"/>
</dbReference>
<organism evidence="1 2">
    <name type="scientific">Psylliodes chrysocephalus</name>
    <dbReference type="NCBI Taxonomy" id="3402493"/>
    <lineage>
        <taxon>Eukaryota</taxon>
        <taxon>Metazoa</taxon>
        <taxon>Ecdysozoa</taxon>
        <taxon>Arthropoda</taxon>
        <taxon>Hexapoda</taxon>
        <taxon>Insecta</taxon>
        <taxon>Pterygota</taxon>
        <taxon>Neoptera</taxon>
        <taxon>Endopterygota</taxon>
        <taxon>Coleoptera</taxon>
        <taxon>Polyphaga</taxon>
        <taxon>Cucujiformia</taxon>
        <taxon>Chrysomeloidea</taxon>
        <taxon>Chrysomelidae</taxon>
        <taxon>Galerucinae</taxon>
        <taxon>Alticini</taxon>
        <taxon>Psylliodes</taxon>
    </lineage>
</organism>
<dbReference type="PANTHER" id="PTHR46917">
    <property type="entry name" value="MORN REPEAT-CONTAINING PROTEIN 2"/>
    <property type="match status" value="1"/>
</dbReference>
<proteinExistence type="predicted"/>
<evidence type="ECO:0000313" key="1">
    <source>
        <dbReference type="EMBL" id="CAH1098759.1"/>
    </source>
</evidence>
<protein>
    <submittedName>
        <fullName evidence="1">Uncharacterized protein</fullName>
    </submittedName>
</protein>
<dbReference type="Proteomes" id="UP001153636">
    <property type="component" value="Chromosome 1"/>
</dbReference>
<keyword evidence="2" id="KW-1185">Reference proteome</keyword>
<sequence length="326" mass="37874">MDVEIQDDENEAIDADPDFYRGRGGFFKFPNGDVYEGDYIAHISGIVWREGKGIYTTQDGQVYSGIWYNDELKDTDEVEIIYADGTKYVGHVIKNQYAGSAMYVIQDGLYILGNFVDNKPEGEMCLLDVKGREWRAEALENDAVFLPEHAFFNDIPPRLGKGILRIQRAKQSVVDMSTSKTLKPIMNRETLSKLEMKIFARTRKTVSDLKFENSDWYQNWVSFRKAYDKIMHKIINADEDHLCQDERDWLAKYNEFKKKYMAIMDSRHEPKLKDLKDCQLYELFNSEEYMPPIPMFTATDGNNISINRSDSDYTMGAYVRTFGTQI</sequence>
<dbReference type="EMBL" id="OV651813">
    <property type="protein sequence ID" value="CAH1098759.1"/>
    <property type="molecule type" value="Genomic_DNA"/>
</dbReference>
<dbReference type="OrthoDB" id="437960at2759"/>
<name>A0A9P0CBC7_9CUCU</name>
<dbReference type="InterPro" id="IPR052849">
    <property type="entry name" value="MORN_repeat_protein"/>
</dbReference>
<dbReference type="SUPFAM" id="SSF82185">
    <property type="entry name" value="Histone H3 K4-specific methyltransferase SET7/9 N-terminal domain"/>
    <property type="match status" value="1"/>
</dbReference>
<dbReference type="AlphaFoldDB" id="A0A9P0CBC7"/>
<dbReference type="PANTHER" id="PTHR46917:SF1">
    <property type="entry name" value="MORN REPEAT-CONTAINING PROTEIN 2"/>
    <property type="match status" value="1"/>
</dbReference>
<reference evidence="1" key="1">
    <citation type="submission" date="2022-01" db="EMBL/GenBank/DDBJ databases">
        <authorList>
            <person name="King R."/>
        </authorList>
    </citation>
    <scope>NUCLEOTIDE SEQUENCE</scope>
</reference>
<gene>
    <name evidence="1" type="ORF">PSYICH_LOCUS1115</name>
</gene>
<evidence type="ECO:0000313" key="2">
    <source>
        <dbReference type="Proteomes" id="UP001153636"/>
    </source>
</evidence>